<comment type="caution">
    <text evidence="1">The sequence shown here is derived from an EMBL/GenBank/DDBJ whole genome shotgun (WGS) entry which is preliminary data.</text>
</comment>
<evidence type="ECO:0000313" key="2">
    <source>
        <dbReference type="Proteomes" id="UP000008367"/>
    </source>
</evidence>
<feature type="non-terminal residue" evidence="1">
    <location>
        <position position="68"/>
    </location>
</feature>
<organism evidence="1 2">
    <name type="scientific">Vibrio harveyi</name>
    <name type="common">Beneckea harveyi</name>
    <dbReference type="NCBI Taxonomy" id="669"/>
    <lineage>
        <taxon>Bacteria</taxon>
        <taxon>Pseudomonadati</taxon>
        <taxon>Pseudomonadota</taxon>
        <taxon>Gammaproteobacteria</taxon>
        <taxon>Vibrionales</taxon>
        <taxon>Vibrionaceae</taxon>
        <taxon>Vibrio</taxon>
    </lineage>
</organism>
<reference evidence="1 2" key="1">
    <citation type="submission" date="2012-10" db="EMBL/GenBank/DDBJ databases">
        <title>Genome sequence of Vibrio Cholerae HENC-02.</title>
        <authorList>
            <person name="Eppinger M."/>
            <person name="Hasan N.A."/>
            <person name="Sengamalay N."/>
            <person name="Hine E."/>
            <person name="Su Q."/>
            <person name="Daugherty S.C."/>
            <person name="Young S."/>
            <person name="Sadzewicz L."/>
            <person name="Tallon L."/>
            <person name="Cebula T.A."/>
            <person name="Ravel J."/>
            <person name="Colwell R.R."/>
        </authorList>
    </citation>
    <scope>NUCLEOTIDE SEQUENCE [LARGE SCALE GENOMIC DNA]</scope>
    <source>
        <strain evidence="1 2">HENC-02</strain>
    </source>
</reference>
<evidence type="ECO:0000313" key="1">
    <source>
        <dbReference type="EMBL" id="EKM28112.1"/>
    </source>
</evidence>
<feature type="non-terminal residue" evidence="1">
    <location>
        <position position="1"/>
    </location>
</feature>
<sequence length="68" mass="7776">ETLSKTVELFNSQNDVKHLTIERLIAGLAVRRKVCRQIFEGHMDEMVFRALDEMAIYDADVASAYMGK</sequence>
<dbReference type="Proteomes" id="UP000008367">
    <property type="component" value="Unassembled WGS sequence"/>
</dbReference>
<accession>A0A454CNY4</accession>
<proteinExistence type="predicted"/>
<dbReference type="EMBL" id="AJSR01002679">
    <property type="protein sequence ID" value="EKM28112.1"/>
    <property type="molecule type" value="Genomic_DNA"/>
</dbReference>
<gene>
    <name evidence="1" type="ORF">VCHENC02_5958</name>
</gene>
<name>A0A454CNY4_VIBHA</name>
<protein>
    <submittedName>
        <fullName evidence="1">Uncharacterized protein</fullName>
    </submittedName>
</protein>
<dbReference type="AlphaFoldDB" id="A0A454CNY4"/>